<protein>
    <submittedName>
        <fullName evidence="2">Uncharacterized protein</fullName>
    </submittedName>
</protein>
<keyword evidence="1" id="KW-0812">Transmembrane</keyword>
<feature type="transmembrane region" description="Helical" evidence="1">
    <location>
        <begin position="48"/>
        <end position="67"/>
    </location>
</feature>
<name>A0A0F9F5Z0_9ZZZZ</name>
<keyword evidence="1" id="KW-0472">Membrane</keyword>
<comment type="caution">
    <text evidence="2">The sequence shown here is derived from an EMBL/GenBank/DDBJ whole genome shotgun (WGS) entry which is preliminary data.</text>
</comment>
<feature type="transmembrane region" description="Helical" evidence="1">
    <location>
        <begin position="105"/>
        <end position="122"/>
    </location>
</feature>
<keyword evidence="1" id="KW-1133">Transmembrane helix</keyword>
<reference evidence="2" key="1">
    <citation type="journal article" date="2015" name="Nature">
        <title>Complex archaea that bridge the gap between prokaryotes and eukaryotes.</title>
        <authorList>
            <person name="Spang A."/>
            <person name="Saw J.H."/>
            <person name="Jorgensen S.L."/>
            <person name="Zaremba-Niedzwiedzka K."/>
            <person name="Martijn J."/>
            <person name="Lind A.E."/>
            <person name="van Eijk R."/>
            <person name="Schleper C."/>
            <person name="Guy L."/>
            <person name="Ettema T.J."/>
        </authorList>
    </citation>
    <scope>NUCLEOTIDE SEQUENCE</scope>
</reference>
<dbReference type="AlphaFoldDB" id="A0A0F9F5Z0"/>
<accession>A0A0F9F5Z0</accession>
<proteinExistence type="predicted"/>
<evidence type="ECO:0000256" key="1">
    <source>
        <dbReference type="SAM" id="Phobius"/>
    </source>
</evidence>
<organism evidence="2">
    <name type="scientific">marine sediment metagenome</name>
    <dbReference type="NCBI Taxonomy" id="412755"/>
    <lineage>
        <taxon>unclassified sequences</taxon>
        <taxon>metagenomes</taxon>
        <taxon>ecological metagenomes</taxon>
    </lineage>
</organism>
<feature type="transmembrane region" description="Helical" evidence="1">
    <location>
        <begin position="15"/>
        <end position="36"/>
    </location>
</feature>
<evidence type="ECO:0000313" key="2">
    <source>
        <dbReference type="EMBL" id="KKL81819.1"/>
    </source>
</evidence>
<feature type="transmembrane region" description="Helical" evidence="1">
    <location>
        <begin position="128"/>
        <end position="146"/>
    </location>
</feature>
<dbReference type="EMBL" id="LAZR01022456">
    <property type="protein sequence ID" value="KKL81819.1"/>
    <property type="molecule type" value="Genomic_DNA"/>
</dbReference>
<gene>
    <name evidence="2" type="ORF">LCGC14_1990950</name>
</gene>
<sequence length="172" mass="18881">MDIVKTATNWTRAEMLSSAFFILFGLSFLVASLGFWQMGKTDMARAYVVPMLVAGALILIIGLGLVFPSQARLTNFPAAYASDVAGFVAEEIARVDRVSNEYRIAVFRVIPLIIAVCALPIPFFEAPIWRASLITTVAMMAVILVVDTNANARMEVYRGQLALAERSILFPM</sequence>